<gene>
    <name evidence="2" type="ORF">PMAYCL1PPCAC_14288</name>
</gene>
<feature type="domain" description="C2H2-type" evidence="1">
    <location>
        <begin position="87"/>
        <end position="109"/>
    </location>
</feature>
<evidence type="ECO:0000313" key="2">
    <source>
        <dbReference type="EMBL" id="GMR44093.1"/>
    </source>
</evidence>
<feature type="domain" description="C2H2-type" evidence="1">
    <location>
        <begin position="4"/>
        <end position="27"/>
    </location>
</feature>
<dbReference type="AlphaFoldDB" id="A0AAN4ZMQ9"/>
<dbReference type="InterPro" id="IPR013087">
    <property type="entry name" value="Znf_C2H2_type"/>
</dbReference>
<dbReference type="Proteomes" id="UP001328107">
    <property type="component" value="Unassembled WGS sequence"/>
</dbReference>
<evidence type="ECO:0000259" key="1">
    <source>
        <dbReference type="SMART" id="SM00355"/>
    </source>
</evidence>
<dbReference type="EMBL" id="BTRK01000003">
    <property type="protein sequence ID" value="GMR44093.1"/>
    <property type="molecule type" value="Genomic_DNA"/>
</dbReference>
<proteinExistence type="predicted"/>
<keyword evidence="3" id="KW-1185">Reference proteome</keyword>
<accession>A0AAN4ZMQ9</accession>
<feature type="non-terminal residue" evidence="2">
    <location>
        <position position="1"/>
    </location>
</feature>
<protein>
    <recommendedName>
        <fullName evidence="1">C2H2-type domain-containing protein</fullName>
    </recommendedName>
</protein>
<dbReference type="SMART" id="SM00355">
    <property type="entry name" value="ZnF_C2H2"/>
    <property type="match status" value="2"/>
</dbReference>
<reference evidence="3" key="1">
    <citation type="submission" date="2022-10" db="EMBL/GenBank/DDBJ databases">
        <title>Genome assembly of Pristionchus species.</title>
        <authorList>
            <person name="Yoshida K."/>
            <person name="Sommer R.J."/>
        </authorList>
    </citation>
    <scope>NUCLEOTIDE SEQUENCE [LARGE SCALE GENOMIC DNA]</scope>
    <source>
        <strain evidence="3">RS5460</strain>
    </source>
</reference>
<evidence type="ECO:0000313" key="3">
    <source>
        <dbReference type="Proteomes" id="UP001328107"/>
    </source>
</evidence>
<sequence length="141" mass="16412">KNELACPECEYRSRSARMWWQHLKDQHSTTPSLASIFIIMCSRPDVSFVANVVMNPTRRSTCDISNFTIIRNEDELIRRLTDPPMTPQCVLCKIYPKTAYGYIYHLAKHHKTTPKANGIYLLCSCGFRFNTQNDQKKHDNK</sequence>
<name>A0AAN4ZMQ9_9BILA</name>
<comment type="caution">
    <text evidence="2">The sequence shown here is derived from an EMBL/GenBank/DDBJ whole genome shotgun (WGS) entry which is preliminary data.</text>
</comment>
<organism evidence="2 3">
    <name type="scientific">Pristionchus mayeri</name>
    <dbReference type="NCBI Taxonomy" id="1317129"/>
    <lineage>
        <taxon>Eukaryota</taxon>
        <taxon>Metazoa</taxon>
        <taxon>Ecdysozoa</taxon>
        <taxon>Nematoda</taxon>
        <taxon>Chromadorea</taxon>
        <taxon>Rhabditida</taxon>
        <taxon>Rhabditina</taxon>
        <taxon>Diplogasteromorpha</taxon>
        <taxon>Diplogasteroidea</taxon>
        <taxon>Neodiplogasteridae</taxon>
        <taxon>Pristionchus</taxon>
    </lineage>
</organism>
<feature type="non-terminal residue" evidence="2">
    <location>
        <position position="141"/>
    </location>
</feature>